<organism evidence="2 3">
    <name type="scientific">Peribacillus simplex</name>
    <dbReference type="NCBI Taxonomy" id="1478"/>
    <lineage>
        <taxon>Bacteria</taxon>
        <taxon>Bacillati</taxon>
        <taxon>Bacillota</taxon>
        <taxon>Bacilli</taxon>
        <taxon>Bacillales</taxon>
        <taxon>Bacillaceae</taxon>
        <taxon>Peribacillus</taxon>
    </lineage>
</organism>
<dbReference type="PANTHER" id="PTHR33990">
    <property type="entry name" value="PROTEIN YJDN-RELATED"/>
    <property type="match status" value="1"/>
</dbReference>
<reference evidence="2 3" key="1">
    <citation type="submission" date="2015-11" db="EMBL/GenBank/DDBJ databases">
        <title>Genome Sequence of Bacillus simplex strain VanAntwerpen2.</title>
        <authorList>
            <person name="Couger M.B."/>
        </authorList>
    </citation>
    <scope>NUCLEOTIDE SEQUENCE [LARGE SCALE GENOMIC DNA]</scope>
    <source>
        <strain evidence="2 3">VanAntwerpen02</strain>
    </source>
</reference>
<dbReference type="Proteomes" id="UP000064189">
    <property type="component" value="Unassembled WGS sequence"/>
</dbReference>
<accession>A0A109MWM2</accession>
<dbReference type="AlphaFoldDB" id="A0A109MWM2"/>
<comment type="caution">
    <text evidence="2">The sequence shown here is derived from an EMBL/GenBank/DDBJ whole genome shotgun (WGS) entry which is preliminary data.</text>
</comment>
<dbReference type="InterPro" id="IPR029068">
    <property type="entry name" value="Glyas_Bleomycin-R_OHBP_Dase"/>
</dbReference>
<keyword evidence="3" id="KW-1185">Reference proteome</keyword>
<proteinExistence type="predicted"/>
<sequence length="166" mass="19011">MKNKLQKITTNLWFDTQAEEAARFYTSIFENSKIGRITHYGNVGREIHGMSEGKVMTVEFELEGQAFIALNGGPHFKFTEAISFIIHCESQKDVDYYWENLSQGGDEKAQACGWLKDQFGVSWQIIPENITDMINNTDPERSARVMTALYQMKKIDINALKRAYNG</sequence>
<feature type="domain" description="PhnB-like" evidence="1">
    <location>
        <begin position="6"/>
        <end position="126"/>
    </location>
</feature>
<dbReference type="EMBL" id="LNNH01000028">
    <property type="protein sequence ID" value="KWW17311.1"/>
    <property type="molecule type" value="Genomic_DNA"/>
</dbReference>
<dbReference type="PANTHER" id="PTHR33990:SF2">
    <property type="entry name" value="PHNB-LIKE DOMAIN-CONTAINING PROTEIN"/>
    <property type="match status" value="1"/>
</dbReference>
<dbReference type="RefSeq" id="WP_061142858.1">
    <property type="nucleotide sequence ID" value="NZ_LNNH01000028.1"/>
</dbReference>
<dbReference type="InterPro" id="IPR009725">
    <property type="entry name" value="3_dmu_93_MTrfase"/>
</dbReference>
<gene>
    <name evidence="2" type="ORF">AS888_22155</name>
</gene>
<dbReference type="Gene3D" id="3.10.180.10">
    <property type="entry name" value="2,3-Dihydroxybiphenyl 1,2-Dioxygenase, domain 1"/>
    <property type="match status" value="1"/>
</dbReference>
<dbReference type="PIRSF" id="PIRSF021700">
    <property type="entry name" value="3_dmu_93_MTrfase"/>
    <property type="match status" value="1"/>
</dbReference>
<dbReference type="SUPFAM" id="SSF54593">
    <property type="entry name" value="Glyoxalase/Bleomycin resistance protein/Dihydroxybiphenyl dioxygenase"/>
    <property type="match status" value="1"/>
</dbReference>
<dbReference type="Pfam" id="PF06983">
    <property type="entry name" value="3-dmu-9_3-mt"/>
    <property type="match status" value="1"/>
</dbReference>
<protein>
    <submittedName>
        <fullName evidence="2">Glyoxalase family protein</fullName>
    </submittedName>
</protein>
<dbReference type="InterPro" id="IPR028973">
    <property type="entry name" value="PhnB-like"/>
</dbReference>
<evidence type="ECO:0000313" key="2">
    <source>
        <dbReference type="EMBL" id="KWW17311.1"/>
    </source>
</evidence>
<evidence type="ECO:0000259" key="1">
    <source>
        <dbReference type="Pfam" id="PF06983"/>
    </source>
</evidence>
<dbReference type="CDD" id="cd06588">
    <property type="entry name" value="PhnB_like"/>
    <property type="match status" value="1"/>
</dbReference>
<name>A0A109MWM2_9BACI</name>
<evidence type="ECO:0000313" key="3">
    <source>
        <dbReference type="Proteomes" id="UP000064189"/>
    </source>
</evidence>